<dbReference type="Proteomes" id="UP000187203">
    <property type="component" value="Unassembled WGS sequence"/>
</dbReference>
<organism evidence="1 2">
    <name type="scientific">Corchorus olitorius</name>
    <dbReference type="NCBI Taxonomy" id="93759"/>
    <lineage>
        <taxon>Eukaryota</taxon>
        <taxon>Viridiplantae</taxon>
        <taxon>Streptophyta</taxon>
        <taxon>Embryophyta</taxon>
        <taxon>Tracheophyta</taxon>
        <taxon>Spermatophyta</taxon>
        <taxon>Magnoliopsida</taxon>
        <taxon>eudicotyledons</taxon>
        <taxon>Gunneridae</taxon>
        <taxon>Pentapetalae</taxon>
        <taxon>rosids</taxon>
        <taxon>malvids</taxon>
        <taxon>Malvales</taxon>
        <taxon>Malvaceae</taxon>
        <taxon>Grewioideae</taxon>
        <taxon>Apeibeae</taxon>
        <taxon>Corchorus</taxon>
    </lineage>
</organism>
<proteinExistence type="predicted"/>
<keyword evidence="2" id="KW-1185">Reference proteome</keyword>
<accession>A0A1R3H8T4</accession>
<evidence type="ECO:0000313" key="1">
    <source>
        <dbReference type="EMBL" id="OMO66683.1"/>
    </source>
</evidence>
<gene>
    <name evidence="1" type="ORF">COLO4_30451</name>
</gene>
<protein>
    <submittedName>
        <fullName evidence="1">Protein kinase</fullName>
    </submittedName>
</protein>
<keyword evidence="1" id="KW-0808">Transferase</keyword>
<comment type="caution">
    <text evidence="1">The sequence shown here is derived from an EMBL/GenBank/DDBJ whole genome shotgun (WGS) entry which is preliminary data.</text>
</comment>
<keyword evidence="1" id="KW-0418">Kinase</keyword>
<dbReference type="EMBL" id="AWUE01020729">
    <property type="protein sequence ID" value="OMO66683.1"/>
    <property type="molecule type" value="Genomic_DNA"/>
</dbReference>
<reference evidence="2" key="1">
    <citation type="submission" date="2013-09" db="EMBL/GenBank/DDBJ databases">
        <title>Corchorus olitorius genome sequencing.</title>
        <authorList>
            <person name="Alam M."/>
            <person name="Haque M.S."/>
            <person name="Islam M.S."/>
            <person name="Emdad E.M."/>
            <person name="Islam M.M."/>
            <person name="Ahmed B."/>
            <person name="Halim A."/>
            <person name="Hossen Q.M.M."/>
            <person name="Hossain M.Z."/>
            <person name="Ahmed R."/>
            <person name="Khan M.M."/>
            <person name="Islam R."/>
            <person name="Rashid M.M."/>
            <person name="Khan S.A."/>
            <person name="Rahman M.S."/>
            <person name="Alam M."/>
            <person name="Yahiya A.S."/>
            <person name="Khan M.S."/>
            <person name="Azam M.S."/>
            <person name="Haque T."/>
            <person name="Lashkar M.Z.H."/>
            <person name="Akhand A.I."/>
            <person name="Morshed G."/>
            <person name="Roy S."/>
            <person name="Uddin K.S."/>
            <person name="Rabeya T."/>
            <person name="Hossain A.S."/>
            <person name="Chowdhury A."/>
            <person name="Snigdha A.R."/>
            <person name="Mortoza M.S."/>
            <person name="Matin S.A."/>
            <person name="Hoque S.M.E."/>
            <person name="Islam M.K."/>
            <person name="Roy D.K."/>
            <person name="Haider R."/>
            <person name="Moosa M.M."/>
            <person name="Elias S.M."/>
            <person name="Hasan A.M."/>
            <person name="Jahan S."/>
            <person name="Shafiuddin M."/>
            <person name="Mahmood N."/>
            <person name="Shommy N.S."/>
        </authorList>
    </citation>
    <scope>NUCLEOTIDE SEQUENCE [LARGE SCALE GENOMIC DNA]</scope>
    <source>
        <strain evidence="2">cv. O-4</strain>
    </source>
</reference>
<dbReference type="AlphaFoldDB" id="A0A1R3H8T4"/>
<name>A0A1R3H8T4_9ROSI</name>
<sequence>MSLLDRPLTRPELVGVRQANAVVQRIGDARRSQ</sequence>
<dbReference type="GO" id="GO:0016301">
    <property type="term" value="F:kinase activity"/>
    <property type="evidence" value="ECO:0007669"/>
    <property type="project" value="UniProtKB-KW"/>
</dbReference>
<evidence type="ECO:0000313" key="2">
    <source>
        <dbReference type="Proteomes" id="UP000187203"/>
    </source>
</evidence>